<name>A0ABQ1QM08_9ACTN</name>
<dbReference type="InterPro" id="IPR050492">
    <property type="entry name" value="Bact_metal-bind_prot9"/>
</dbReference>
<feature type="signal peptide" evidence="5">
    <location>
        <begin position="1"/>
        <end position="28"/>
    </location>
</feature>
<dbReference type="RefSeq" id="WP_188422387.1">
    <property type="nucleotide sequence ID" value="NZ_BMCK01000005.1"/>
</dbReference>
<dbReference type="Pfam" id="PF01297">
    <property type="entry name" value="ZnuA"/>
    <property type="match status" value="1"/>
</dbReference>
<comment type="similarity">
    <text evidence="1">Belongs to the bacterial solute-binding protein 9 family.</text>
</comment>
<evidence type="ECO:0000313" key="6">
    <source>
        <dbReference type="EMBL" id="GGD29897.1"/>
    </source>
</evidence>
<dbReference type="PANTHER" id="PTHR42953">
    <property type="entry name" value="HIGH-AFFINITY ZINC UPTAKE SYSTEM PROTEIN ZNUA-RELATED"/>
    <property type="match status" value="1"/>
</dbReference>
<reference evidence="7" key="1">
    <citation type="journal article" date="2019" name="Int. J. Syst. Evol. Microbiol.">
        <title>The Global Catalogue of Microorganisms (GCM) 10K type strain sequencing project: providing services to taxonomists for standard genome sequencing and annotation.</title>
        <authorList>
            <consortium name="The Broad Institute Genomics Platform"/>
            <consortium name="The Broad Institute Genome Sequencing Center for Infectious Disease"/>
            <person name="Wu L."/>
            <person name="Ma J."/>
        </authorList>
    </citation>
    <scope>NUCLEOTIDE SEQUENCE [LARGE SCALE GENOMIC DNA]</scope>
    <source>
        <strain evidence="7">CCM 7403</strain>
    </source>
</reference>
<dbReference type="SUPFAM" id="SSF53807">
    <property type="entry name" value="Helical backbone' metal receptor"/>
    <property type="match status" value="1"/>
</dbReference>
<evidence type="ECO:0000256" key="4">
    <source>
        <dbReference type="SAM" id="MobiDB-lite"/>
    </source>
</evidence>
<sequence length="328" mass="34472">MRFNRRATSALAALAATALVTTGCGALAEDSGDDGDLRLAAGFYPLAWVAERVAGEHATITTLSQPGQDAHDAELTITARAAISDADLVLLNGGFQPAVDVAAEQSSGEVLDAAKVLELREVVDHEDHAHAEDDHADANDHHAEDDHADDHEGHDHGDVDPHFWLDPLLMADLGDELATSLGQVSPDLADEFTAGAEALRAELEQLDADYTEGLAGCSRRTVVVSHDAFGYLSRYGLEFEPIAGLSPGAEPTPADLARLRDLIRTEGVTTVFNEVLAPVELAESLAKGAGVTTAVLDPIEGLGEEPGDADYLSLMRDNLAALTKANGC</sequence>
<evidence type="ECO:0000256" key="5">
    <source>
        <dbReference type="SAM" id="SignalP"/>
    </source>
</evidence>
<evidence type="ECO:0000313" key="7">
    <source>
        <dbReference type="Proteomes" id="UP000630594"/>
    </source>
</evidence>
<protein>
    <submittedName>
        <fullName evidence="6">Zinc ABC transporter substrate-binding protein</fullName>
    </submittedName>
</protein>
<dbReference type="InterPro" id="IPR006127">
    <property type="entry name" value="ZnuA-like"/>
</dbReference>
<keyword evidence="3 5" id="KW-0732">Signal</keyword>
<dbReference type="PANTHER" id="PTHR42953:SF3">
    <property type="entry name" value="HIGH-AFFINITY ZINC UPTAKE SYSTEM PROTEIN ZNUA"/>
    <property type="match status" value="1"/>
</dbReference>
<organism evidence="6 7">
    <name type="scientific">Nocardioides daphniae</name>
    <dbReference type="NCBI Taxonomy" id="402297"/>
    <lineage>
        <taxon>Bacteria</taxon>
        <taxon>Bacillati</taxon>
        <taxon>Actinomycetota</taxon>
        <taxon>Actinomycetes</taxon>
        <taxon>Propionibacteriales</taxon>
        <taxon>Nocardioidaceae</taxon>
        <taxon>Nocardioides</taxon>
    </lineage>
</organism>
<feature type="region of interest" description="Disordered" evidence="4">
    <location>
        <begin position="131"/>
        <end position="159"/>
    </location>
</feature>
<gene>
    <name evidence="6" type="primary">adcA2</name>
    <name evidence="6" type="ORF">GCM10007231_31730</name>
</gene>
<proteinExistence type="inferred from homology"/>
<evidence type="ECO:0000256" key="2">
    <source>
        <dbReference type="ARBA" id="ARBA00022448"/>
    </source>
</evidence>
<evidence type="ECO:0000256" key="3">
    <source>
        <dbReference type="ARBA" id="ARBA00022729"/>
    </source>
</evidence>
<dbReference type="EMBL" id="BMCK01000005">
    <property type="protein sequence ID" value="GGD29897.1"/>
    <property type="molecule type" value="Genomic_DNA"/>
</dbReference>
<feature type="chain" id="PRO_5047242268" evidence="5">
    <location>
        <begin position="29"/>
        <end position="328"/>
    </location>
</feature>
<dbReference type="PROSITE" id="PS51257">
    <property type="entry name" value="PROKAR_LIPOPROTEIN"/>
    <property type="match status" value="1"/>
</dbReference>
<accession>A0ABQ1QM08</accession>
<dbReference type="Proteomes" id="UP000630594">
    <property type="component" value="Unassembled WGS sequence"/>
</dbReference>
<dbReference type="Gene3D" id="3.40.50.1980">
    <property type="entry name" value="Nitrogenase molybdenum iron protein domain"/>
    <property type="match status" value="2"/>
</dbReference>
<comment type="caution">
    <text evidence="6">The sequence shown here is derived from an EMBL/GenBank/DDBJ whole genome shotgun (WGS) entry which is preliminary data.</text>
</comment>
<evidence type="ECO:0000256" key="1">
    <source>
        <dbReference type="ARBA" id="ARBA00011028"/>
    </source>
</evidence>
<keyword evidence="2" id="KW-0813">Transport</keyword>
<keyword evidence="7" id="KW-1185">Reference proteome</keyword>